<keyword evidence="3" id="KW-1185">Reference proteome</keyword>
<dbReference type="InterPro" id="IPR017932">
    <property type="entry name" value="GATase_2_dom"/>
</dbReference>
<dbReference type="SUPFAM" id="SSF56235">
    <property type="entry name" value="N-terminal nucleophile aminohydrolases (Ntn hydrolases)"/>
    <property type="match status" value="1"/>
</dbReference>
<dbReference type="Gene3D" id="3.40.50.620">
    <property type="entry name" value="HUPs"/>
    <property type="match status" value="1"/>
</dbReference>
<evidence type="ECO:0000313" key="3">
    <source>
        <dbReference type="Proteomes" id="UP001366166"/>
    </source>
</evidence>
<feature type="domain" description="Glutamine amidotransferase type-2" evidence="1">
    <location>
        <begin position="2"/>
        <end position="247"/>
    </location>
</feature>
<protein>
    <recommendedName>
        <fullName evidence="1">Glutamine amidotransferase type-2 domain-containing protein</fullName>
    </recommendedName>
</protein>
<sequence length="646" mass="73666">MCGIFGMVGDMSGRIPAPDVIADINLLFKLSESRGKEAAGLAVRDDRGINVYKQPVPASKMIKQKGFKLFCAKRLSGNGVRPNLRAIIGHSRLVTNGLQSIGNNNQPVIAGDMVAVHNGIVVNDDYLWSVNPDLTRRYEVDTEIILCLIRRYMSQGKSLALATSAAFGDLEGSASTLVFPADQEAMLWATNTGSMYFCTSEDRTVRVIASEKHILDEFKERSRTAGYLNWDQPTQIRPGQGCLVDLTDHSLWLFELASPAEPEVGLARSGGGRLEISSSTMEDEARRDGIKRCTRCVLPETMPFINFDDEGVCNFCREHKPPEMLGMDALLEQADRHRRNDGTPDCVVGVSGGRDSCFGLYLIKEKLRLNPVAYSYDWGMLTDLGRRNQARVCGRLGVEHIIISADIKKKRKYIRNNVEAWLKRPSLGMIPLFMAGDKQYFYYADKLRRQMGVELVYLMGNPFEKTNFKTGFTGVEETSGRIYNIPVTRKLMMLSYYLKEIFLSPSYINFSLLDSLWALYSSYWMKHDFLTLPFIHYIPWDEREIQETLRREFDWEEAKDTKNTWRIGDGTAAFYNYIYYTVAGFTEHDTFRSNQIRENILSRDEALQMVKRDNQPRYESLVWYANTIGFDLDHALQVINQIPKLY</sequence>
<dbReference type="RefSeq" id="WP_338605250.1">
    <property type="nucleotide sequence ID" value="NZ_AP028679.1"/>
</dbReference>
<accession>A0AAU9E8U2</accession>
<gene>
    <name evidence="2" type="ORF">FAK_05970</name>
</gene>
<dbReference type="Proteomes" id="UP001366166">
    <property type="component" value="Chromosome"/>
</dbReference>
<dbReference type="KEGG" id="dmp:FAK_05970"/>
<dbReference type="CDD" id="cd00352">
    <property type="entry name" value="Gn_AT_II"/>
    <property type="match status" value="1"/>
</dbReference>
<dbReference type="EMBL" id="AP028679">
    <property type="protein sequence ID" value="BEQ13531.1"/>
    <property type="molecule type" value="Genomic_DNA"/>
</dbReference>
<evidence type="ECO:0000259" key="1">
    <source>
        <dbReference type="PROSITE" id="PS51278"/>
    </source>
</evidence>
<dbReference type="InterPro" id="IPR014729">
    <property type="entry name" value="Rossmann-like_a/b/a_fold"/>
</dbReference>
<name>A0AAU9E8U2_9BACT</name>
<dbReference type="Gene3D" id="3.60.20.10">
    <property type="entry name" value="Glutamine Phosphoribosylpyrophosphate, subunit 1, domain 1"/>
    <property type="match status" value="1"/>
</dbReference>
<reference evidence="3" key="1">
    <citation type="journal article" date="2023" name="Arch. Microbiol.">
        <title>Desulfoferula mesophilus gen. nov. sp. nov., a mesophilic sulfate-reducing bacterium isolated from a brackish lake sediment.</title>
        <authorList>
            <person name="Watanabe T."/>
            <person name="Yabe T."/>
            <person name="Tsuji J.M."/>
            <person name="Fukui M."/>
        </authorList>
    </citation>
    <scope>NUCLEOTIDE SEQUENCE [LARGE SCALE GENOMIC DNA]</scope>
    <source>
        <strain evidence="3">12FAK</strain>
    </source>
</reference>
<dbReference type="Pfam" id="PF13522">
    <property type="entry name" value="GATase_6"/>
    <property type="match status" value="1"/>
</dbReference>
<evidence type="ECO:0000313" key="2">
    <source>
        <dbReference type="EMBL" id="BEQ13531.1"/>
    </source>
</evidence>
<proteinExistence type="predicted"/>
<dbReference type="PROSITE" id="PS51278">
    <property type="entry name" value="GATASE_TYPE_2"/>
    <property type="match status" value="1"/>
</dbReference>
<dbReference type="InterPro" id="IPR029055">
    <property type="entry name" value="Ntn_hydrolases_N"/>
</dbReference>
<dbReference type="SUPFAM" id="SSF52402">
    <property type="entry name" value="Adenine nucleotide alpha hydrolases-like"/>
    <property type="match status" value="1"/>
</dbReference>
<organism evidence="2 3">
    <name type="scientific">Desulfoferula mesophila</name>
    <dbReference type="NCBI Taxonomy" id="3058419"/>
    <lineage>
        <taxon>Bacteria</taxon>
        <taxon>Pseudomonadati</taxon>
        <taxon>Thermodesulfobacteriota</taxon>
        <taxon>Desulfarculia</taxon>
        <taxon>Desulfarculales</taxon>
        <taxon>Desulfarculaceae</taxon>
        <taxon>Desulfoferula</taxon>
    </lineage>
</organism>
<dbReference type="AlphaFoldDB" id="A0AAU9E8U2"/>